<evidence type="ECO:0000256" key="3">
    <source>
        <dbReference type="ARBA" id="ARBA00022729"/>
    </source>
</evidence>
<proteinExistence type="inferred from homology"/>
<keyword evidence="5" id="KW-0472">Membrane</keyword>
<reference evidence="7" key="1">
    <citation type="submission" date="2018-06" db="EMBL/GenBank/DDBJ databases">
        <authorList>
            <person name="Zhirakovskaya E."/>
        </authorList>
    </citation>
    <scope>NUCLEOTIDE SEQUENCE</scope>
</reference>
<dbReference type="PIRSF" id="PIRSF002741">
    <property type="entry name" value="MppA"/>
    <property type="match status" value="1"/>
</dbReference>
<evidence type="ECO:0000256" key="5">
    <source>
        <dbReference type="SAM" id="Phobius"/>
    </source>
</evidence>
<dbReference type="Pfam" id="PF00496">
    <property type="entry name" value="SBP_bac_5"/>
    <property type="match status" value="1"/>
</dbReference>
<organism evidence="7">
    <name type="scientific">hydrothermal vent metagenome</name>
    <dbReference type="NCBI Taxonomy" id="652676"/>
    <lineage>
        <taxon>unclassified sequences</taxon>
        <taxon>metagenomes</taxon>
        <taxon>ecological metagenomes</taxon>
    </lineage>
</organism>
<feature type="transmembrane region" description="Helical" evidence="5">
    <location>
        <begin position="12"/>
        <end position="30"/>
    </location>
</feature>
<protein>
    <submittedName>
        <fullName evidence="7">Oligopeptide ABC transporter, periplasmic oligopeptide-binding protein OppA (TC 3.A.1.5.1)</fullName>
    </submittedName>
</protein>
<dbReference type="CDD" id="cd08514">
    <property type="entry name" value="PBP2_AppA_like"/>
    <property type="match status" value="1"/>
</dbReference>
<dbReference type="PANTHER" id="PTHR30290">
    <property type="entry name" value="PERIPLASMIC BINDING COMPONENT OF ABC TRANSPORTER"/>
    <property type="match status" value="1"/>
</dbReference>
<keyword evidence="5" id="KW-1133">Transmembrane helix</keyword>
<dbReference type="GO" id="GO:0043190">
    <property type="term" value="C:ATP-binding cassette (ABC) transporter complex"/>
    <property type="evidence" value="ECO:0007669"/>
    <property type="project" value="InterPro"/>
</dbReference>
<evidence type="ECO:0000259" key="6">
    <source>
        <dbReference type="Pfam" id="PF00496"/>
    </source>
</evidence>
<dbReference type="InterPro" id="IPR030678">
    <property type="entry name" value="Peptide/Ni-bd"/>
</dbReference>
<feature type="domain" description="Solute-binding protein family 5" evidence="6">
    <location>
        <begin position="152"/>
        <end position="523"/>
    </location>
</feature>
<name>A0A3B0ZQ82_9ZZZZ</name>
<evidence type="ECO:0000256" key="1">
    <source>
        <dbReference type="ARBA" id="ARBA00005695"/>
    </source>
</evidence>
<keyword evidence="2" id="KW-0813">Transport</keyword>
<accession>A0A3B0ZQ82</accession>
<dbReference type="GO" id="GO:0015833">
    <property type="term" value="P:peptide transport"/>
    <property type="evidence" value="ECO:0007669"/>
    <property type="project" value="TreeGrafter"/>
</dbReference>
<dbReference type="InterPro" id="IPR039424">
    <property type="entry name" value="SBP_5"/>
</dbReference>
<dbReference type="Gene3D" id="3.10.105.10">
    <property type="entry name" value="Dipeptide-binding Protein, Domain 3"/>
    <property type="match status" value="1"/>
</dbReference>
<dbReference type="Gene3D" id="3.40.190.10">
    <property type="entry name" value="Periplasmic binding protein-like II"/>
    <property type="match status" value="1"/>
</dbReference>
<dbReference type="GO" id="GO:1904680">
    <property type="term" value="F:peptide transmembrane transporter activity"/>
    <property type="evidence" value="ECO:0007669"/>
    <property type="project" value="TreeGrafter"/>
</dbReference>
<evidence type="ECO:0000256" key="2">
    <source>
        <dbReference type="ARBA" id="ARBA00022448"/>
    </source>
</evidence>
<comment type="similarity">
    <text evidence="1">Belongs to the bacterial solute-binding protein 5 family.</text>
</comment>
<keyword evidence="5" id="KW-0812">Transmembrane</keyword>
<dbReference type="EMBL" id="UOFO01000009">
    <property type="protein sequence ID" value="VAW83564.1"/>
    <property type="molecule type" value="Genomic_DNA"/>
</dbReference>
<dbReference type="Gene3D" id="3.90.76.10">
    <property type="entry name" value="Dipeptide-binding Protein, Domain 1"/>
    <property type="match status" value="1"/>
</dbReference>
<dbReference type="GO" id="GO:0042597">
    <property type="term" value="C:periplasmic space"/>
    <property type="evidence" value="ECO:0007669"/>
    <property type="project" value="UniProtKB-ARBA"/>
</dbReference>
<evidence type="ECO:0000256" key="4">
    <source>
        <dbReference type="SAM" id="Coils"/>
    </source>
</evidence>
<dbReference type="SUPFAM" id="SSF53850">
    <property type="entry name" value="Periplasmic binding protein-like II"/>
    <property type="match status" value="1"/>
</dbReference>
<dbReference type="AlphaFoldDB" id="A0A3B0ZQ82"/>
<feature type="coiled-coil region" evidence="4">
    <location>
        <begin position="37"/>
        <end position="64"/>
    </location>
</feature>
<sequence length="626" mass="72232">MDRSFSVKDFSLFSFLVVLMVIMLLSMYMIDRQWSKMAQMQRLMDEQAKDLRQMQGMVRNIEQRLRKGQIAVAAEPQQTATPDNVTPDAFRRAVLAAGQDDYQEGDWYVQAIATGLKTITPLVSQDVYSSNIQSYILESLLVRDSDTLEWAGLIAKDWQIHEDGLTFTFNLREDVRFSDGTPLEAKDVAFSYQFIMDERIAAPRSRAYFEKIESVTAIDQFTVEFKYKEPYFNALSLAGSMSILAKHFYEPYLEKAEEFNQSKGLLLGSGPYRLPDPKGWTPSQGMVEINRNPRYWGTVQPSFDRILWKVIENDSARLTTFRNGDIDVYSARPREYQNLLEDDDLAQRTQNFEYMSPSAGYSYIGWNQNKSGEVTRFADQRVRQAMTYLTDRRRIIDEIMLGYGEVAISPFNPRSKQHDTALKPRNFDLKKAQQLLAEAGYQDTNGDGIIEDQSGVPFEFELVYFQGSEDTKRIVLFLKDLYASAGILMKPKPTEWSVMLDLLGKRNFDAISLGWSSGIETDIYQMFHGKQVDNNGDNFIHYKNSKLDKLIDKARATVDEKARMPLWQQAENIMFEDQPYTFLMRRKTMAFIDKRMQNVAITKLGLNSSSVPVEWYVPQTQQKYAN</sequence>
<dbReference type="PANTHER" id="PTHR30290:SF9">
    <property type="entry name" value="OLIGOPEPTIDE-BINDING PROTEIN APPA"/>
    <property type="match status" value="1"/>
</dbReference>
<evidence type="ECO:0000313" key="7">
    <source>
        <dbReference type="EMBL" id="VAW83564.1"/>
    </source>
</evidence>
<keyword evidence="4" id="KW-0175">Coiled coil</keyword>
<dbReference type="InterPro" id="IPR000914">
    <property type="entry name" value="SBP_5_dom"/>
</dbReference>
<gene>
    <name evidence="7" type="ORF">MNBD_GAMMA16-979</name>
</gene>
<keyword evidence="3" id="KW-0732">Signal</keyword>